<evidence type="ECO:0000313" key="2">
    <source>
        <dbReference type="Proteomes" id="UP000078540"/>
    </source>
</evidence>
<dbReference type="EMBL" id="KQ976418">
    <property type="protein sequence ID" value="KYM89491.1"/>
    <property type="molecule type" value="Genomic_DNA"/>
</dbReference>
<proteinExistence type="predicted"/>
<protein>
    <submittedName>
        <fullName evidence="1">Uncharacterized protein</fullName>
    </submittedName>
</protein>
<sequence length="95" mass="11163">IILTKADKGNIKVALDKDKYVTKMKENIPKNEFFKAIGFCFNSTSHLIIRFKNKNSIHYKPLMSEMIHIKRQINGINLQTDTEFLDKIYEPTLKF</sequence>
<organism evidence="1 2">
    <name type="scientific">Atta colombica</name>
    <dbReference type="NCBI Taxonomy" id="520822"/>
    <lineage>
        <taxon>Eukaryota</taxon>
        <taxon>Metazoa</taxon>
        <taxon>Ecdysozoa</taxon>
        <taxon>Arthropoda</taxon>
        <taxon>Hexapoda</taxon>
        <taxon>Insecta</taxon>
        <taxon>Pterygota</taxon>
        <taxon>Neoptera</taxon>
        <taxon>Endopterygota</taxon>
        <taxon>Hymenoptera</taxon>
        <taxon>Apocrita</taxon>
        <taxon>Aculeata</taxon>
        <taxon>Formicoidea</taxon>
        <taxon>Formicidae</taxon>
        <taxon>Myrmicinae</taxon>
        <taxon>Atta</taxon>
    </lineage>
</organism>
<dbReference type="Proteomes" id="UP000078540">
    <property type="component" value="Unassembled WGS sequence"/>
</dbReference>
<reference evidence="1 2" key="1">
    <citation type="submission" date="2015-09" db="EMBL/GenBank/DDBJ databases">
        <title>Atta colombica WGS genome.</title>
        <authorList>
            <person name="Nygaard S."/>
            <person name="Hu H."/>
            <person name="Boomsma J."/>
            <person name="Zhang G."/>
        </authorList>
    </citation>
    <scope>NUCLEOTIDE SEQUENCE [LARGE SCALE GENOMIC DNA]</scope>
    <source>
        <strain evidence="1">Treedump-2</strain>
        <tissue evidence="1">Whole body</tissue>
    </source>
</reference>
<gene>
    <name evidence="1" type="ORF">ALC53_02330</name>
</gene>
<feature type="non-terminal residue" evidence="1">
    <location>
        <position position="1"/>
    </location>
</feature>
<evidence type="ECO:0000313" key="1">
    <source>
        <dbReference type="EMBL" id="KYM89491.1"/>
    </source>
</evidence>
<dbReference type="AlphaFoldDB" id="A0A195BRA5"/>
<name>A0A195BRA5_9HYME</name>
<keyword evidence="2" id="KW-1185">Reference proteome</keyword>
<accession>A0A195BRA5</accession>